<dbReference type="GO" id="GO:0005996">
    <property type="term" value="P:monosaccharide metabolic process"/>
    <property type="evidence" value="ECO:0007669"/>
    <property type="project" value="InterPro"/>
</dbReference>
<gene>
    <name evidence="3" type="ORF">S01H1_38202</name>
</gene>
<keyword evidence="2" id="KW-0119">Carbohydrate metabolism</keyword>
<keyword evidence="1" id="KW-0413">Isomerase</keyword>
<dbReference type="GO" id="GO:0005737">
    <property type="term" value="C:cytoplasm"/>
    <property type="evidence" value="ECO:0007669"/>
    <property type="project" value="InterPro"/>
</dbReference>
<feature type="non-terminal residue" evidence="3">
    <location>
        <position position="268"/>
    </location>
</feature>
<evidence type="ECO:0000256" key="1">
    <source>
        <dbReference type="ARBA" id="ARBA00023235"/>
    </source>
</evidence>
<name>X0UC69_9ZZZZ</name>
<dbReference type="SUPFAM" id="SSF53743">
    <property type="entry name" value="FucI/AraA N-terminal and middle domains"/>
    <property type="match status" value="1"/>
</dbReference>
<dbReference type="InterPro" id="IPR009015">
    <property type="entry name" value="Fucose_isomerase_N/cen_sf"/>
</dbReference>
<dbReference type="EMBL" id="BARS01024035">
    <property type="protein sequence ID" value="GAG03185.1"/>
    <property type="molecule type" value="Genomic_DNA"/>
</dbReference>
<evidence type="ECO:0008006" key="4">
    <source>
        <dbReference type="Google" id="ProtNLM"/>
    </source>
</evidence>
<protein>
    <recommendedName>
        <fullName evidence="4">L-fucose isomerase C-terminal domain-containing protein</fullName>
    </recommendedName>
</protein>
<dbReference type="PANTHER" id="PTHR36120:SF1">
    <property type="entry name" value="L-FUCOSE ISOMERASE C-TERMINAL DOMAIN-CONTAINING PROTEIN"/>
    <property type="match status" value="1"/>
</dbReference>
<organism evidence="3">
    <name type="scientific">marine sediment metagenome</name>
    <dbReference type="NCBI Taxonomy" id="412755"/>
    <lineage>
        <taxon>unclassified sequences</taxon>
        <taxon>metagenomes</taxon>
        <taxon>ecological metagenomes</taxon>
    </lineage>
</organism>
<reference evidence="3" key="1">
    <citation type="journal article" date="2014" name="Front. Microbiol.">
        <title>High frequency of phylogenetically diverse reductive dehalogenase-homologous genes in deep subseafloor sedimentary metagenomes.</title>
        <authorList>
            <person name="Kawai M."/>
            <person name="Futagami T."/>
            <person name="Toyoda A."/>
            <person name="Takaki Y."/>
            <person name="Nishi S."/>
            <person name="Hori S."/>
            <person name="Arai W."/>
            <person name="Tsubouchi T."/>
            <person name="Morono Y."/>
            <person name="Uchiyama I."/>
            <person name="Ito T."/>
            <person name="Fujiyama A."/>
            <person name="Inagaki F."/>
            <person name="Takami H."/>
        </authorList>
    </citation>
    <scope>NUCLEOTIDE SEQUENCE</scope>
    <source>
        <strain evidence="3">Expedition CK06-06</strain>
    </source>
</reference>
<accession>X0UC69</accession>
<dbReference type="PANTHER" id="PTHR36120">
    <property type="entry name" value="FUCOSE ISOMERASE"/>
    <property type="match status" value="1"/>
</dbReference>
<comment type="caution">
    <text evidence="3">The sequence shown here is derived from an EMBL/GenBank/DDBJ whole genome shotgun (WGS) entry which is preliminary data.</text>
</comment>
<dbReference type="GO" id="GO:0016861">
    <property type="term" value="F:intramolecular oxidoreductase activity, interconverting aldoses and ketoses"/>
    <property type="evidence" value="ECO:0007669"/>
    <property type="project" value="InterPro"/>
</dbReference>
<dbReference type="AlphaFoldDB" id="X0UC69"/>
<feature type="non-terminal residue" evidence="3">
    <location>
        <position position="1"/>
    </location>
</feature>
<sequence length="268" mass="29607">YSNLSGFTEHLQCGRKTPKTFLAATQDVGWLASALRMLNAIWRMKNTRILVVGRGNKDTTVPGLGTLFHPIPKPRFAQELKKVEASDEVRAIADFYARNAKKIVEPTKADILESAKNYIVCRRLMAAENCHGITINCLGWKNPVCLAFSKLLDEGIVAACEADRDAALSMLLTHLLFERPGFMQDPSPNTVNNTLIGAHCTSPTKLEGFDKPYRAPYQLRDYHTRTGVSLQVLWPIGKEVTVMEFAGPGAIIVGTGRVRANIQGRIQA</sequence>
<evidence type="ECO:0000256" key="2">
    <source>
        <dbReference type="ARBA" id="ARBA00023277"/>
    </source>
</evidence>
<evidence type="ECO:0000313" key="3">
    <source>
        <dbReference type="EMBL" id="GAG03185.1"/>
    </source>
</evidence>
<proteinExistence type="predicted"/>